<dbReference type="AlphaFoldDB" id="A0A3B0XGI7"/>
<name>A0A3B0XGI7_9ZZZZ</name>
<protein>
    <submittedName>
        <fullName evidence="1">Uncharacterized protein</fullName>
    </submittedName>
</protein>
<evidence type="ECO:0000313" key="1">
    <source>
        <dbReference type="EMBL" id="VAW62227.1"/>
    </source>
</evidence>
<proteinExistence type="predicted"/>
<gene>
    <name evidence="1" type="ORF">MNBD_GAMMA09-309</name>
</gene>
<accession>A0A3B0XGI7</accession>
<dbReference type="EMBL" id="UOFI01000020">
    <property type="protein sequence ID" value="VAW62227.1"/>
    <property type="molecule type" value="Genomic_DNA"/>
</dbReference>
<organism evidence="1">
    <name type="scientific">hydrothermal vent metagenome</name>
    <dbReference type="NCBI Taxonomy" id="652676"/>
    <lineage>
        <taxon>unclassified sequences</taxon>
        <taxon>metagenomes</taxon>
        <taxon>ecological metagenomes</taxon>
    </lineage>
</organism>
<reference evidence="1" key="1">
    <citation type="submission" date="2018-06" db="EMBL/GenBank/DDBJ databases">
        <authorList>
            <person name="Zhirakovskaya E."/>
        </authorList>
    </citation>
    <scope>NUCLEOTIDE SEQUENCE</scope>
</reference>
<sequence length="210" mass="23918">MYKIIQRLYVLSILLILYSLNSLCIAAPVIKLCLQAKCKAPVQIKLSHSAWSSIKDLYSTSLSNDKDEQDNIASSINLIESDVYYTLASGYIKDESQGRDTLIRKKAEDLFDSNSNKNNYRNIKTYMGVLLDNYLVTRHFIRKPMNKNNWASLTESGLMLQSLNDSRIYIIETNNSDLGIPPVITPYQPSNGIFNFTDTPLPDEDNDEFE</sequence>